<dbReference type="InterPro" id="IPR029044">
    <property type="entry name" value="Nucleotide-diphossugar_trans"/>
</dbReference>
<evidence type="ECO:0008006" key="5">
    <source>
        <dbReference type="Google" id="ProtNLM"/>
    </source>
</evidence>
<comment type="caution">
    <text evidence="3">The sequence shown here is derived from an EMBL/GenBank/DDBJ whole genome shotgun (WGS) entry which is preliminary data.</text>
</comment>
<dbReference type="InterPro" id="IPR001296">
    <property type="entry name" value="Glyco_trans_1"/>
</dbReference>
<feature type="domain" description="Glycosyl transferase family 1" evidence="1">
    <location>
        <begin position="467"/>
        <end position="628"/>
    </location>
</feature>
<proteinExistence type="predicted"/>
<feature type="domain" description="Glycosyltransferase 2-like" evidence="2">
    <location>
        <begin position="10"/>
        <end position="171"/>
    </location>
</feature>
<evidence type="ECO:0000259" key="1">
    <source>
        <dbReference type="Pfam" id="PF00534"/>
    </source>
</evidence>
<evidence type="ECO:0000313" key="3">
    <source>
        <dbReference type="EMBL" id="PIP86727.1"/>
    </source>
</evidence>
<organism evidence="3 4">
    <name type="scientific">Candidatus Campbellbacteria bacterium CG22_combo_CG10-13_8_21_14_all_43_18</name>
    <dbReference type="NCBI Taxonomy" id="1974530"/>
    <lineage>
        <taxon>Bacteria</taxon>
        <taxon>Candidatus Campbelliibacteriota</taxon>
    </lineage>
</organism>
<evidence type="ECO:0000259" key="2">
    <source>
        <dbReference type="Pfam" id="PF00535"/>
    </source>
</evidence>
<evidence type="ECO:0000313" key="4">
    <source>
        <dbReference type="Proteomes" id="UP000231276"/>
    </source>
</evidence>
<dbReference type="SUPFAM" id="SSF53448">
    <property type="entry name" value="Nucleotide-diphospho-sugar transferases"/>
    <property type="match status" value="1"/>
</dbReference>
<gene>
    <name evidence="3" type="ORF">COW82_00490</name>
</gene>
<dbReference type="Gene3D" id="3.90.550.10">
    <property type="entry name" value="Spore Coat Polysaccharide Biosynthesis Protein SpsA, Chain A"/>
    <property type="match status" value="1"/>
</dbReference>
<dbReference type="Pfam" id="PF00535">
    <property type="entry name" value="Glycos_transf_2"/>
    <property type="match status" value="1"/>
</dbReference>
<dbReference type="Gene3D" id="3.40.50.2000">
    <property type="entry name" value="Glycogen Phosphorylase B"/>
    <property type="match status" value="2"/>
</dbReference>
<dbReference type="AlphaFoldDB" id="A0A2H0DX28"/>
<dbReference type="EMBL" id="PCTS01000007">
    <property type="protein sequence ID" value="PIP86727.1"/>
    <property type="molecule type" value="Genomic_DNA"/>
</dbReference>
<dbReference type="CDD" id="cd03801">
    <property type="entry name" value="GT4_PimA-like"/>
    <property type="match status" value="1"/>
</dbReference>
<dbReference type="PANTHER" id="PTHR12526">
    <property type="entry name" value="GLYCOSYLTRANSFERASE"/>
    <property type="match status" value="1"/>
</dbReference>
<reference evidence="3 4" key="1">
    <citation type="submission" date="2017-09" db="EMBL/GenBank/DDBJ databases">
        <title>Depth-based differentiation of microbial function through sediment-hosted aquifers and enrichment of novel symbionts in the deep terrestrial subsurface.</title>
        <authorList>
            <person name="Probst A.J."/>
            <person name="Ladd B."/>
            <person name="Jarett J.K."/>
            <person name="Geller-Mcgrath D.E."/>
            <person name="Sieber C.M."/>
            <person name="Emerson J.B."/>
            <person name="Anantharaman K."/>
            <person name="Thomas B.C."/>
            <person name="Malmstrom R."/>
            <person name="Stieglmeier M."/>
            <person name="Klingl A."/>
            <person name="Woyke T."/>
            <person name="Ryan C.M."/>
            <person name="Banfield J.F."/>
        </authorList>
    </citation>
    <scope>NUCLEOTIDE SEQUENCE [LARGE SCALE GENOMIC DNA]</scope>
    <source>
        <strain evidence="3">CG22_combo_CG10-13_8_21_14_all_43_18</strain>
    </source>
</reference>
<name>A0A2H0DX28_9BACT</name>
<dbReference type="SUPFAM" id="SSF53756">
    <property type="entry name" value="UDP-Glycosyltransferase/glycogen phosphorylase"/>
    <property type="match status" value="1"/>
</dbReference>
<dbReference type="InterPro" id="IPR001173">
    <property type="entry name" value="Glyco_trans_2-like"/>
</dbReference>
<dbReference type="PANTHER" id="PTHR12526:SF630">
    <property type="entry name" value="GLYCOSYLTRANSFERASE"/>
    <property type="match status" value="1"/>
</dbReference>
<protein>
    <recommendedName>
        <fullName evidence="5">Glycosyl transferase family 1 domain-containing protein</fullName>
    </recommendedName>
</protein>
<accession>A0A2H0DX28</accession>
<dbReference type="GO" id="GO:0016757">
    <property type="term" value="F:glycosyltransferase activity"/>
    <property type="evidence" value="ECO:0007669"/>
    <property type="project" value="InterPro"/>
</dbReference>
<dbReference type="Pfam" id="PF00534">
    <property type="entry name" value="Glycos_transf_1"/>
    <property type="match status" value="1"/>
</dbReference>
<dbReference type="Proteomes" id="UP000231276">
    <property type="component" value="Unassembled WGS sequence"/>
</dbReference>
<sequence>MRTNKQAQISVLIATCNRPEMLKVCVESLLIQKTAIPYEIIILDQSDFEKLIALPSNKAAVRVTACDFKNKSRALNLGVELASADLLAVIDDDCIADKYWIDSLYKALRKEGRNFIVTGRVIAGDKESDAISSRLYDTLNERTIFKKNKITPIFKLSGCNFGFHKNTYKEIGRFNENLGPGSAFKSSDDNEWSYRALQLGFQIVYTPEAVIAHRSWRSAKEDISLMKDYGYAAGAFFKLIFKTSKLDFLYHSTQLWWWLLKTILFSFKGHEIKGYIYYGLFFFRGFLSYHHHPNRFYDYIFVLSPGKYIGGAERYVQNIVKAMRKQNKLKIIVAISHNWEFYLECKNTVPSLYLGDTLNKSSAKFSHFLKDTRATVVVSNGYHSSYLIFLTKLKSFFQRGGSKFIDIKHGWITTNFSERFETFLDRLISIFYDFVILVNPSMERSLWLVSKKKLIFIPSAISVEKDIIRTRSNKSNPLKVLLIGRLAEEKRFRLVIEALSYIPKDIWQLTVVGDGPMSDSLRNITVQKNIQDRVNFTGYQESVAQFYQDAELLVISSINEGCPLVALEAMAHGVLVLSTEVGYLSTLLDYNRGFLMDVNTTILELSKKIKEVAALDCKQRNQMINEAQLFVYENHNIERNIEIFERLIHPKSINI</sequence>